<keyword evidence="3" id="KW-1185">Reference proteome</keyword>
<evidence type="ECO:0000256" key="2">
    <source>
        <dbReference type="SAM" id="SignalP"/>
    </source>
</evidence>
<evidence type="ECO:0000256" key="1">
    <source>
        <dbReference type="SAM" id="MobiDB-lite"/>
    </source>
</evidence>
<feature type="signal peptide" evidence="2">
    <location>
        <begin position="1"/>
        <end position="19"/>
    </location>
</feature>
<protein>
    <submittedName>
        <fullName evidence="4">Glycine-rich protein</fullName>
    </submittedName>
</protein>
<organism evidence="3 4">
    <name type="scientific">Panagrolaimus superbus</name>
    <dbReference type="NCBI Taxonomy" id="310955"/>
    <lineage>
        <taxon>Eukaryota</taxon>
        <taxon>Metazoa</taxon>
        <taxon>Ecdysozoa</taxon>
        <taxon>Nematoda</taxon>
        <taxon>Chromadorea</taxon>
        <taxon>Rhabditida</taxon>
        <taxon>Tylenchina</taxon>
        <taxon>Panagrolaimomorpha</taxon>
        <taxon>Panagrolaimoidea</taxon>
        <taxon>Panagrolaimidae</taxon>
        <taxon>Panagrolaimus</taxon>
    </lineage>
</organism>
<evidence type="ECO:0000313" key="3">
    <source>
        <dbReference type="Proteomes" id="UP000887577"/>
    </source>
</evidence>
<sequence>MNLMLIFGIGILSFQIVVGQFFNDPVVNQYSGHPMQIILDKPPPKLYDSQEVTEKDLLKIISASQKGQNDGGKQGGGGGGRKGGKGKGGGGNDGSDEDEGLAGNLGSLIEMFSGGKDDDDSGSNEGVGDIFGDLIGGVLGGGGGKGGSGGDILGGLIKNLG</sequence>
<dbReference type="Proteomes" id="UP000887577">
    <property type="component" value="Unplaced"/>
</dbReference>
<feature type="region of interest" description="Disordered" evidence="1">
    <location>
        <begin position="59"/>
        <end position="102"/>
    </location>
</feature>
<proteinExistence type="predicted"/>
<feature type="chain" id="PRO_5036734993" evidence="2">
    <location>
        <begin position="20"/>
        <end position="161"/>
    </location>
</feature>
<evidence type="ECO:0000313" key="4">
    <source>
        <dbReference type="WBParaSite" id="PSU_v2.g7979.t1"/>
    </source>
</evidence>
<feature type="region of interest" description="Disordered" evidence="1">
    <location>
        <begin position="109"/>
        <end position="128"/>
    </location>
</feature>
<dbReference type="WBParaSite" id="PSU_v2.g7979.t1">
    <property type="protein sequence ID" value="PSU_v2.g7979.t1"/>
    <property type="gene ID" value="PSU_v2.g7979"/>
</dbReference>
<dbReference type="AlphaFoldDB" id="A0A914Z7V2"/>
<reference evidence="4" key="1">
    <citation type="submission" date="2022-11" db="UniProtKB">
        <authorList>
            <consortium name="WormBaseParasite"/>
        </authorList>
    </citation>
    <scope>IDENTIFICATION</scope>
</reference>
<keyword evidence="2" id="KW-0732">Signal</keyword>
<name>A0A914Z7V2_9BILA</name>
<feature type="compositionally biased region" description="Gly residues" evidence="1">
    <location>
        <begin position="69"/>
        <end position="93"/>
    </location>
</feature>
<accession>A0A914Z7V2</accession>